<name>A0A9D9E664_9LACO</name>
<dbReference type="InterPro" id="IPR019988">
    <property type="entry name" value="GTP-bd_ribosome_bgen_YqeH"/>
</dbReference>
<dbReference type="Proteomes" id="UP000823614">
    <property type="component" value="Unassembled WGS sequence"/>
</dbReference>
<dbReference type="Pfam" id="PF01926">
    <property type="entry name" value="MMR_HSR1"/>
    <property type="match status" value="1"/>
</dbReference>
<evidence type="ECO:0000259" key="1">
    <source>
        <dbReference type="PROSITE" id="PS51721"/>
    </source>
</evidence>
<dbReference type="InterPro" id="IPR048422">
    <property type="entry name" value="NOA1/YqeH-like_C"/>
</dbReference>
<reference evidence="2" key="1">
    <citation type="submission" date="2020-10" db="EMBL/GenBank/DDBJ databases">
        <authorList>
            <person name="Gilroy R."/>
        </authorList>
    </citation>
    <scope>NUCLEOTIDE SEQUENCE</scope>
    <source>
        <strain evidence="2">C6-149</strain>
    </source>
</reference>
<dbReference type="EMBL" id="JADIMP010000013">
    <property type="protein sequence ID" value="MBO8440948.1"/>
    <property type="molecule type" value="Genomic_DNA"/>
</dbReference>
<comment type="caution">
    <text evidence="2">The sequence shown here is derived from an EMBL/GenBank/DDBJ whole genome shotgun (WGS) entry which is preliminary data.</text>
</comment>
<dbReference type="InterPro" id="IPR006073">
    <property type="entry name" value="GTP-bd"/>
</dbReference>
<dbReference type="Pfam" id="PF21516">
    <property type="entry name" value="YqeH-like_C"/>
    <property type="match status" value="1"/>
</dbReference>
<reference evidence="2" key="2">
    <citation type="journal article" date="2021" name="PeerJ">
        <title>Extensive microbial diversity within the chicken gut microbiome revealed by metagenomics and culture.</title>
        <authorList>
            <person name="Gilroy R."/>
            <person name="Ravi A."/>
            <person name="Getino M."/>
            <person name="Pursley I."/>
            <person name="Horton D.L."/>
            <person name="Alikhan N.F."/>
            <person name="Baker D."/>
            <person name="Gharbi K."/>
            <person name="Hall N."/>
            <person name="Watson M."/>
            <person name="Adriaenssens E.M."/>
            <person name="Foster-Nyarko E."/>
            <person name="Jarju S."/>
            <person name="Secka A."/>
            <person name="Antonio M."/>
            <person name="Oren A."/>
            <person name="Chaudhuri R.R."/>
            <person name="La Ragione R."/>
            <person name="Hildebrand F."/>
            <person name="Pallen M.J."/>
        </authorList>
    </citation>
    <scope>NUCLEOTIDE SEQUENCE</scope>
    <source>
        <strain evidence="2">C6-149</strain>
    </source>
</reference>
<dbReference type="CDD" id="cd01855">
    <property type="entry name" value="YqeH"/>
    <property type="match status" value="1"/>
</dbReference>
<accession>A0A9D9E664</accession>
<dbReference type="PANTHER" id="PTHR46434">
    <property type="entry name" value="GENETIC INTERACTOR OF PROHIBITINS 3, MITOCHONDRIAL"/>
    <property type="match status" value="1"/>
</dbReference>
<dbReference type="NCBIfam" id="TIGR03597">
    <property type="entry name" value="GTPase_YqeH"/>
    <property type="match status" value="1"/>
</dbReference>
<dbReference type="AlphaFoldDB" id="A0A9D9E664"/>
<dbReference type="PANTHER" id="PTHR46434:SF1">
    <property type="entry name" value="GENETIC INTERACTOR OF PROHIBITINS 3, MITOCHONDRIAL"/>
    <property type="match status" value="1"/>
</dbReference>
<organism evidence="2 3">
    <name type="scientific">Candidatus Gallilactobacillus intestinavium</name>
    <dbReference type="NCBI Taxonomy" id="2840838"/>
    <lineage>
        <taxon>Bacteria</taxon>
        <taxon>Bacillati</taxon>
        <taxon>Bacillota</taxon>
        <taxon>Bacilli</taxon>
        <taxon>Lactobacillales</taxon>
        <taxon>Lactobacillaceae</taxon>
        <taxon>Lactobacillaceae incertae sedis</taxon>
        <taxon>Candidatus Gallilactobacillus</taxon>
    </lineage>
</organism>
<dbReference type="InterPro" id="IPR050896">
    <property type="entry name" value="Mito_lipid_metab_GTPase"/>
</dbReference>
<dbReference type="InterPro" id="IPR030378">
    <property type="entry name" value="G_CP_dom"/>
</dbReference>
<evidence type="ECO:0000313" key="2">
    <source>
        <dbReference type="EMBL" id="MBO8440948.1"/>
    </source>
</evidence>
<feature type="domain" description="CP-type G" evidence="1">
    <location>
        <begin position="65"/>
        <end position="228"/>
    </location>
</feature>
<proteinExistence type="predicted"/>
<evidence type="ECO:0000313" key="3">
    <source>
        <dbReference type="Proteomes" id="UP000823614"/>
    </source>
</evidence>
<dbReference type="Gene3D" id="3.40.50.300">
    <property type="entry name" value="P-loop containing nucleotide triphosphate hydrolases"/>
    <property type="match status" value="1"/>
</dbReference>
<dbReference type="SUPFAM" id="SSF52540">
    <property type="entry name" value="P-loop containing nucleoside triphosphate hydrolases"/>
    <property type="match status" value="1"/>
</dbReference>
<dbReference type="PROSITE" id="PS51721">
    <property type="entry name" value="G_CP"/>
    <property type="match status" value="1"/>
</dbReference>
<dbReference type="GO" id="GO:0005525">
    <property type="term" value="F:GTP binding"/>
    <property type="evidence" value="ECO:0007669"/>
    <property type="project" value="InterPro"/>
</dbReference>
<protein>
    <submittedName>
        <fullName evidence="2">Ribosome biogenesis GTPase YqeH</fullName>
    </submittedName>
</protein>
<gene>
    <name evidence="2" type="primary">yqeH</name>
    <name evidence="2" type="ORF">IAA89_00640</name>
</gene>
<dbReference type="InterPro" id="IPR027417">
    <property type="entry name" value="P-loop_NTPase"/>
</dbReference>
<sequence length="370" mass="41728">MDDLLYCVGCGSRIQTIDKKAIGYIPKAALDKQLESDKDIYCQRCFRLRHYNEIIPTSLTNEDFLNVLSEIKNKHSLVVYLIDIFDFNGSLIPNLRNLIGENDLLLVANKIDVLPHSIKLKRIVDWLQNTAQIKQLNPIDIALISAKKSTNISHLMNLLEKYRQGNDVYIIGTTNVGKSTLINQIIQKSSGLSSVITVSKFPGTTLDNIKIPLNDGHYLIDTPGIIQSGQIAHKLQPEELKYAIPQKEIKPKTYQLNEGQTLFVGGLVRLDIVKKDTNNRVGITSYFENNLYLHRTKTINANNIYQKHVGELLKPPTNKVDFDLVAHKFITKEKSDLVIEGLGWFTLPKGIQATVWSFPGVNVLIRTALI</sequence>